<dbReference type="InterPro" id="IPR024810">
    <property type="entry name" value="MAB21L/cGLR"/>
</dbReference>
<dbReference type="EMBL" id="CP111019">
    <property type="protein sequence ID" value="WAR11299.1"/>
    <property type="molecule type" value="Genomic_DNA"/>
</dbReference>
<feature type="domain" description="Mab-21-like nucleotidyltransferase" evidence="4">
    <location>
        <begin position="111"/>
        <end position="300"/>
    </location>
</feature>
<name>A0ABY7ESC2_MYAAR</name>
<organism evidence="5 6">
    <name type="scientific">Mya arenaria</name>
    <name type="common">Soft-shell clam</name>
    <dbReference type="NCBI Taxonomy" id="6604"/>
    <lineage>
        <taxon>Eukaryota</taxon>
        <taxon>Metazoa</taxon>
        <taxon>Spiralia</taxon>
        <taxon>Lophotrochozoa</taxon>
        <taxon>Mollusca</taxon>
        <taxon>Bivalvia</taxon>
        <taxon>Autobranchia</taxon>
        <taxon>Heteroconchia</taxon>
        <taxon>Euheterodonta</taxon>
        <taxon>Imparidentia</taxon>
        <taxon>Neoheterodontei</taxon>
        <taxon>Myida</taxon>
        <taxon>Myoidea</taxon>
        <taxon>Myidae</taxon>
        <taxon>Mya</taxon>
    </lineage>
</organism>
<keyword evidence="6" id="KW-1185">Reference proteome</keyword>
<dbReference type="SMART" id="SM01265">
    <property type="entry name" value="Mab-21"/>
    <property type="match status" value="1"/>
</dbReference>
<keyword evidence="3" id="KW-0067">ATP-binding</keyword>
<reference evidence="5" key="1">
    <citation type="submission" date="2022-11" db="EMBL/GenBank/DDBJ databases">
        <title>Centuries of genome instability and evolution in soft-shell clam transmissible cancer (bioRxiv).</title>
        <authorList>
            <person name="Hart S.F.M."/>
            <person name="Yonemitsu M.A."/>
            <person name="Giersch R.M."/>
            <person name="Beal B.F."/>
            <person name="Arriagada G."/>
            <person name="Davis B.W."/>
            <person name="Ostrander E.A."/>
            <person name="Goff S.P."/>
            <person name="Metzger M.J."/>
        </authorList>
    </citation>
    <scope>NUCLEOTIDE SEQUENCE</scope>
    <source>
        <strain evidence="5">MELC-2E11</strain>
        <tissue evidence="5">Siphon/mantle</tissue>
    </source>
</reference>
<dbReference type="Gene3D" id="3.30.460.90">
    <property type="match status" value="1"/>
</dbReference>
<dbReference type="Pfam" id="PF03281">
    <property type="entry name" value="Mab-21"/>
    <property type="match status" value="1"/>
</dbReference>
<evidence type="ECO:0000259" key="4">
    <source>
        <dbReference type="Pfam" id="PF03281"/>
    </source>
</evidence>
<sequence length="569" mass="65705">MDFNNGGITYSIVFQASRHFESGFQQRYSGINANDWRMPIIRYGLNFFGWKERLLSSNYTGNFEISQQNWNSSARRVDAVMHLFLNGLRYFAWEYNGLVVERYITQGSARDGLKVIAADEFDSMVLFKIPELWKYLAADRDTEDPSFCRMKVVGLTGSQIQHRFPRLCKEGVFILSKSGDIYFSSKAMHEQVFESMIDKTIARINNLKKAWINEVKLSRKMNPPAINIEILNRGIRPSHGTQRIAIDFVPAICIDTESVKFRGSLREFPIYAVCKWQGKPETDCHTWSVKSNSYENALIDAARKDERGLLVLNALMLVKTFFQNAKTMNLPLQLVYVLKTYHLKQIMLYLLGFLCYKHTHITIDGTEAALIYFVRVMDMVLMNKSLPHLFFSDVGILQNVIPGCNLHCGRDVNLLENVSTESASQAMKDLELKLMPALGIRWVDKRDLDQGSFCNDFVTNVLKQRPQIANSYIIKSAEALQQQQQQQRQEKQQLNQQQHFLTRIHQIGNMRTMRGFAEQRPQSDLVVKHFNESLNRFDLRVGTARPPRYHPYILPEGVRKFAGATPTYF</sequence>
<gene>
    <name evidence="5" type="ORF">MAR_025479</name>
</gene>
<evidence type="ECO:0000256" key="2">
    <source>
        <dbReference type="ARBA" id="ARBA00022741"/>
    </source>
</evidence>
<dbReference type="Gene3D" id="1.10.1410.40">
    <property type="match status" value="1"/>
</dbReference>
<comment type="similarity">
    <text evidence="1">Belongs to the mab-21 family.</text>
</comment>
<dbReference type="PANTHER" id="PTHR10656:SF42">
    <property type="entry name" value="CYCLIC GMP-AMP SYNTHASE-LIKE PROTEIN-RELATED"/>
    <property type="match status" value="1"/>
</dbReference>
<evidence type="ECO:0000313" key="5">
    <source>
        <dbReference type="EMBL" id="WAR11299.1"/>
    </source>
</evidence>
<evidence type="ECO:0000256" key="1">
    <source>
        <dbReference type="ARBA" id="ARBA00008307"/>
    </source>
</evidence>
<proteinExistence type="inferred from homology"/>
<keyword evidence="2" id="KW-0547">Nucleotide-binding</keyword>
<evidence type="ECO:0000256" key="3">
    <source>
        <dbReference type="ARBA" id="ARBA00022840"/>
    </source>
</evidence>
<dbReference type="InterPro" id="IPR046903">
    <property type="entry name" value="Mab-21-like_nuc_Trfase"/>
</dbReference>
<accession>A0ABY7ESC2</accession>
<dbReference type="PANTHER" id="PTHR10656">
    <property type="entry name" value="CELL FATE DETERMINING PROTEIN MAB21-RELATED"/>
    <property type="match status" value="1"/>
</dbReference>
<dbReference type="Proteomes" id="UP001164746">
    <property type="component" value="Chromosome 8"/>
</dbReference>
<evidence type="ECO:0000313" key="6">
    <source>
        <dbReference type="Proteomes" id="UP001164746"/>
    </source>
</evidence>
<protein>
    <recommendedName>
        <fullName evidence="4">Mab-21-like nucleotidyltransferase domain-containing protein</fullName>
    </recommendedName>
</protein>